<keyword evidence="3" id="KW-1185">Reference proteome</keyword>
<reference evidence="2 3" key="1">
    <citation type="submission" date="2024-06" db="EMBL/GenBank/DDBJ databases">
        <title>The Natural Products Discovery Center: Release of the First 8490 Sequenced Strains for Exploring Actinobacteria Biosynthetic Diversity.</title>
        <authorList>
            <person name="Kalkreuter E."/>
            <person name="Kautsar S.A."/>
            <person name="Yang D."/>
            <person name="Bader C.D."/>
            <person name="Teijaro C.N."/>
            <person name="Fluegel L."/>
            <person name="Davis C.M."/>
            <person name="Simpson J.R."/>
            <person name="Lauterbach L."/>
            <person name="Steele A.D."/>
            <person name="Gui C."/>
            <person name="Meng S."/>
            <person name="Li G."/>
            <person name="Viehrig K."/>
            <person name="Ye F."/>
            <person name="Su P."/>
            <person name="Kiefer A.F."/>
            <person name="Nichols A."/>
            <person name="Cepeda A.J."/>
            <person name="Yan W."/>
            <person name="Fan B."/>
            <person name="Jiang Y."/>
            <person name="Adhikari A."/>
            <person name="Zheng C.-J."/>
            <person name="Schuster L."/>
            <person name="Cowan T.M."/>
            <person name="Smanski M.J."/>
            <person name="Chevrette M.G."/>
            <person name="De Carvalho L.P.S."/>
            <person name="Shen B."/>
        </authorList>
    </citation>
    <scope>NUCLEOTIDE SEQUENCE [LARGE SCALE GENOMIC DNA]</scope>
    <source>
        <strain evidence="2 3">NPDC048117</strain>
    </source>
</reference>
<dbReference type="EMBL" id="JBEZNA010000098">
    <property type="protein sequence ID" value="MEU9581072.1"/>
    <property type="molecule type" value="Genomic_DNA"/>
</dbReference>
<gene>
    <name evidence="2" type="ORF">AB0D95_28025</name>
</gene>
<organism evidence="2 3">
    <name type="scientific">Streptomyces chilikensis</name>
    <dbReference type="NCBI Taxonomy" id="1194079"/>
    <lineage>
        <taxon>Bacteria</taxon>
        <taxon>Bacillati</taxon>
        <taxon>Actinomycetota</taxon>
        <taxon>Actinomycetes</taxon>
        <taxon>Kitasatosporales</taxon>
        <taxon>Streptomycetaceae</taxon>
        <taxon>Streptomyces</taxon>
    </lineage>
</organism>
<comment type="caution">
    <text evidence="2">The sequence shown here is derived from an EMBL/GenBank/DDBJ whole genome shotgun (WGS) entry which is preliminary data.</text>
</comment>
<name>A0ABV3EXY8_9ACTN</name>
<proteinExistence type="predicted"/>
<accession>A0ABV3EXY8</accession>
<dbReference type="Proteomes" id="UP001551584">
    <property type="component" value="Unassembled WGS sequence"/>
</dbReference>
<dbReference type="RefSeq" id="WP_359277375.1">
    <property type="nucleotide sequence ID" value="NZ_JBEZNA010000098.1"/>
</dbReference>
<protein>
    <submittedName>
        <fullName evidence="2">Uncharacterized protein</fullName>
    </submittedName>
</protein>
<feature type="region of interest" description="Disordered" evidence="1">
    <location>
        <begin position="1"/>
        <end position="40"/>
    </location>
</feature>
<feature type="region of interest" description="Disordered" evidence="1">
    <location>
        <begin position="122"/>
        <end position="144"/>
    </location>
</feature>
<evidence type="ECO:0000313" key="3">
    <source>
        <dbReference type="Proteomes" id="UP001551584"/>
    </source>
</evidence>
<evidence type="ECO:0000313" key="2">
    <source>
        <dbReference type="EMBL" id="MEU9581072.1"/>
    </source>
</evidence>
<sequence length="162" mass="18090">MTTNESGPQVLESPRDRDDLAAGEAPPIVEEPPADEETGRDDDFAQLWAEARVSYFAQDFPKYASPAWKALHPDDPRRLAGALEAAEMWRKYGDEEALLAWFRDATRSRGPIYSTPLLAQRDAAAETKPPHQLQATPGWPPVRIPGKPGRYLTYQHSHQEAA</sequence>
<evidence type="ECO:0000256" key="1">
    <source>
        <dbReference type="SAM" id="MobiDB-lite"/>
    </source>
</evidence>